<dbReference type="EMBL" id="FR839631">
    <property type="protein sequence ID" value="CCA40302.1"/>
    <property type="molecule type" value="Genomic_DNA"/>
</dbReference>
<dbReference type="GO" id="GO:0005783">
    <property type="term" value="C:endoplasmic reticulum"/>
    <property type="evidence" value="ECO:0007669"/>
    <property type="project" value="TreeGrafter"/>
</dbReference>
<reference evidence="3 4" key="3">
    <citation type="journal article" date="2016" name="FEMS Yeast Res.">
        <title>Curation of the genome annotation of Pichia pastoris (Komagataella phaffii) CBS7435 from gene level to protein function.</title>
        <authorList>
            <person name="Valli M."/>
            <person name="Tatto N.E."/>
            <person name="Peymann A."/>
            <person name="Gruber C."/>
            <person name="Landes N."/>
            <person name="Ekker H."/>
            <person name="Thallinger G.G."/>
            <person name="Mattanovich D."/>
            <person name="Gasser B."/>
            <person name="Graf A.B."/>
        </authorList>
    </citation>
    <scope>GENOME REANNOTATION</scope>
    <source>
        <strain evidence="3 4">ATCC 76273 / CBS 7435 / CECT 11047 / NRRL Y-11430 / Wegner 21-1</strain>
    </source>
</reference>
<evidence type="ECO:0000313" key="4">
    <source>
        <dbReference type="Proteomes" id="UP000006853"/>
    </source>
</evidence>
<dbReference type="InterPro" id="IPR013715">
    <property type="entry name" value="DUF1746"/>
</dbReference>
<evidence type="ECO:0000259" key="2">
    <source>
        <dbReference type="Pfam" id="PF08508"/>
    </source>
</evidence>
<dbReference type="InterPro" id="IPR038967">
    <property type="entry name" value="Dsc4-like"/>
</dbReference>
<dbReference type="HOGENOM" id="CLU_960130_0_0_1"/>
<keyword evidence="1" id="KW-0812">Transmembrane</keyword>
<dbReference type="PANTHER" id="PTHR39405">
    <property type="entry name" value="DSC E3 UBIQUITIN LIGASE COMPLEX SUBUNIT 4"/>
    <property type="match status" value="1"/>
</dbReference>
<accession>F2QY24</accession>
<feature type="domain" description="DUF1746" evidence="2">
    <location>
        <begin position="31"/>
        <end position="162"/>
    </location>
</feature>
<name>F2QY24_KOMPC</name>
<reference key="2">
    <citation type="submission" date="2011-04" db="EMBL/GenBank/DDBJ databases">
        <title>High-quality genome sequence of Pichia pastoris CBS 7435.</title>
        <authorList>
            <person name="Kueberl A."/>
            <person name="Schneider J."/>
            <person name="Thallinger G.G."/>
            <person name="Anderl I."/>
            <person name="Wibberg D."/>
            <person name="Hajek T."/>
            <person name="Jaenicke S."/>
            <person name="Brinkrolf K."/>
            <person name="Goesmann A."/>
            <person name="Szczepanowski R."/>
            <person name="Puehler A."/>
            <person name="Schwab H."/>
            <person name="Glieder A."/>
            <person name="Pichler H."/>
        </authorList>
    </citation>
    <scope>NUCLEOTIDE SEQUENCE</scope>
    <source>
        <strain>CBS 7435</strain>
    </source>
</reference>
<dbReference type="GO" id="GO:0032933">
    <property type="term" value="P:SREBP signaling pathway"/>
    <property type="evidence" value="ECO:0007669"/>
    <property type="project" value="InterPro"/>
</dbReference>
<keyword evidence="1" id="KW-0472">Membrane</keyword>
<evidence type="ECO:0000256" key="1">
    <source>
        <dbReference type="SAM" id="Phobius"/>
    </source>
</evidence>
<sequence>MIPLDKEFELNNQRVLTKRKIEYRANFVTLVDIVCYVVLLTIYFKDNSFLRLLVRTIVQVAISNPFPIDIPLSGRTMPFKKMYSKKLLQVVEFSNLLCLAAHIFMTPTHTQSYTSGLERYLDTYNYGGIAVHLIGEKYIDNWLVERVFLLFNDLMLFGLQFLLFYVTCCVNQNVLPEDGNEECTEPSEIVNEIAEPNERVDNPIQDITETDTPILLGEELEQDIEDSKEYDGYTGNIKLFDCDPLHTISTIRKFNRHNVGDIEEGQGDGTLGEMPGSFEMITGNRLHNIV</sequence>
<reference evidence="3 4" key="1">
    <citation type="journal article" date="2011" name="J. Biotechnol.">
        <title>High-quality genome sequence of Pichia pastoris CBS7435.</title>
        <authorList>
            <person name="Kuberl A."/>
            <person name="Schneider J."/>
            <person name="Thallinger G.G."/>
            <person name="Anderl I."/>
            <person name="Wibberg D."/>
            <person name="Hajek T."/>
            <person name="Jaenicke S."/>
            <person name="Brinkrolf K."/>
            <person name="Goesmann A."/>
            <person name="Szczepanowski R."/>
            <person name="Puhler A."/>
            <person name="Schwab H."/>
            <person name="Glieder A."/>
            <person name="Pichler H."/>
        </authorList>
    </citation>
    <scope>NUCLEOTIDE SEQUENCE [LARGE SCALE GENOMIC DNA]</scope>
    <source>
        <strain evidence="4">ATCC 76273 / CBS 7435 / CECT 11047 / NRRL Y-11430 / Wegner 21-1</strain>
    </source>
</reference>
<dbReference type="Proteomes" id="UP000006853">
    <property type="component" value="Chromosome 4"/>
</dbReference>
<feature type="transmembrane region" description="Helical" evidence="1">
    <location>
        <begin position="21"/>
        <end position="44"/>
    </location>
</feature>
<proteinExistence type="predicted"/>
<protein>
    <recommendedName>
        <fullName evidence="2">DUF1746 domain-containing protein</fullName>
    </recommendedName>
</protein>
<dbReference type="PANTHER" id="PTHR39405:SF1">
    <property type="entry name" value="DSC E3 UBIQUITIN LIGASE COMPLEX SUBUNIT 4"/>
    <property type="match status" value="1"/>
</dbReference>
<dbReference type="GO" id="GO:0044695">
    <property type="term" value="C:Dsc E3 ubiquitin ligase complex"/>
    <property type="evidence" value="ECO:0007669"/>
    <property type="project" value="InterPro"/>
</dbReference>
<keyword evidence="4" id="KW-1185">Reference proteome</keyword>
<gene>
    <name evidence="3" type="ordered locus">PP7435_Chr4-0127</name>
</gene>
<dbReference type="Pfam" id="PF08508">
    <property type="entry name" value="DUF1746"/>
    <property type="match status" value="1"/>
</dbReference>
<organism evidence="3 4">
    <name type="scientific">Komagataella phaffii (strain ATCC 76273 / CBS 7435 / CECT 11047 / NRRL Y-11430 / Wegner 21-1)</name>
    <name type="common">Yeast</name>
    <name type="synonym">Pichia pastoris</name>
    <dbReference type="NCBI Taxonomy" id="981350"/>
    <lineage>
        <taxon>Eukaryota</taxon>
        <taxon>Fungi</taxon>
        <taxon>Dikarya</taxon>
        <taxon>Ascomycota</taxon>
        <taxon>Saccharomycotina</taxon>
        <taxon>Pichiomycetes</taxon>
        <taxon>Pichiales</taxon>
        <taxon>Pichiaceae</taxon>
        <taxon>Komagataella</taxon>
    </lineage>
</organism>
<evidence type="ECO:0000313" key="3">
    <source>
        <dbReference type="EMBL" id="CCA40302.1"/>
    </source>
</evidence>
<dbReference type="AlphaFoldDB" id="F2QY24"/>
<keyword evidence="1" id="KW-1133">Transmembrane helix</keyword>